<feature type="non-terminal residue" evidence="14">
    <location>
        <position position="1163"/>
    </location>
</feature>
<dbReference type="SMART" id="SM01092">
    <property type="entry name" value="CO_deh_flav_C"/>
    <property type="match status" value="1"/>
</dbReference>
<proteinExistence type="inferred from homology"/>
<name>A0A836FXS9_9HYME</name>
<keyword evidence="4" id="KW-0285">Flavoprotein</keyword>
<dbReference type="Gene3D" id="1.10.150.120">
    <property type="entry name" value="[2Fe-2S]-binding domain"/>
    <property type="match status" value="1"/>
</dbReference>
<protein>
    <submittedName>
        <fullName evidence="14">XDH dehydrogenase</fullName>
    </submittedName>
</protein>
<reference evidence="14" key="1">
    <citation type="submission" date="2020-03" db="EMBL/GenBank/DDBJ databases">
        <title>Relaxed selection underlies rapid genomic changes in the transitions from sociality to social parasitism in ants.</title>
        <authorList>
            <person name="Bi X."/>
        </authorList>
    </citation>
    <scope>NUCLEOTIDE SEQUENCE</scope>
    <source>
        <strain evidence="14">BGI-DK2014a</strain>
        <tissue evidence="14">Whole body</tissue>
    </source>
</reference>
<evidence type="ECO:0000256" key="2">
    <source>
        <dbReference type="ARBA" id="ARBA00006849"/>
    </source>
</evidence>
<accession>A0A836FXS9</accession>
<dbReference type="GO" id="GO:0051537">
    <property type="term" value="F:2 iron, 2 sulfur cluster binding"/>
    <property type="evidence" value="ECO:0007669"/>
    <property type="project" value="UniProtKB-KW"/>
</dbReference>
<evidence type="ECO:0000256" key="4">
    <source>
        <dbReference type="ARBA" id="ARBA00022630"/>
    </source>
</evidence>
<evidence type="ECO:0000256" key="3">
    <source>
        <dbReference type="ARBA" id="ARBA00022505"/>
    </source>
</evidence>
<sequence>MVSSSNNIVQFTINGIHFTVSSDSIPVRMSLLFYIREYVGLRGTKAMCHEGGCGACIVSVKNKGKVIAVNSCLVPVLICHGWNIFTIENLGNKQNGYDKIQAVLADKNGSQCGYCSPGMVMNMYSLMLQNLTISMQQIENSFGGNICRCTGYRAILDAFKGFATDAPPSMVKNIQDIEELYKIKPCRKNRMLCVRSNDKQPSDEKKMLSIKRNVRFYRILSIENLFAIFKTIDPSASYTLNGGNTAEETVGAQVHVLESPSEKKSLYLWEFLDLDMHHKIIYSVVLPSLDDTKYVCRFYKIMPRAQNACAHVNAGFLFKLDDNGEVLELPNIIFGGIDTNFLHAKKTEEVLVGKSIMKNLNSTLKEALDTLHGEVYPNHELPDYSPKFRKILAEGLFYKFILNINLNKLHIINPFYISGGTLLKRGLSSGQQHYITRENLWPVNEPMPKLESLKQISGEAQYCDDLLPFPKEVFCAFVVTNVGNGEICKIDASLALEQEGVVAFFSAQNIPGKNLCISATSKLMFLPEDELLFAEKDILYAGQPIGVIVAETHNMANEAAKLVEITYSDRIKNPVISIEDALDVGDETRIRQSVTIPTKRKGNDIEYVLQGVFQSGGQYHYSIETQFCVCVPVEGGMDVYPSSQWMDLIQVSIANCLNVQNNSINVHVRRLGGSYGSKISRNAQISCACALVCHKLNRPARFIMTMESNMQSIGKRCSAYQEYDIVVNNEGVIQYLKSNQWSNCGSSFNESQAELIAFYMQKSCYLTDTWKFNGFDVRTDLPSNTFCRASGATEAVAIMENMMEHIAKVTKQDPIEVRLANMNDMDKSVLETMIKDLSNLTNYKVNKESIDDFNFHNRWKKKGIAMVPMKYLITYDGQFEAIMSVCAQDGSVCVTHSGIEIDQGINTKIVQITARILNIDMKLISVKQSNNLATPNKSTTEHSITTESCEYTTIQACTQILQRLEPIKKKMKNPTWKDLIFKAHEEGVSLYASYILMTGPKQDRIKPYAIYGVTSAEVEIDLLTGQHIIRRVDLMIDAGISMNPKIDVGQVEGAFVMGIGYWTSEDLVYAPDTGKLITDRTWNYKPPGAKDIPEDFRVYLCQNSFKTADDYDLKSIDEAPLCMSYVIPIAFRYALNSARAETRIKEKWYRLGKCYLEILNIHP</sequence>
<feature type="domain" description="2Fe-2S ferredoxin-type" evidence="13">
    <location>
        <begin position="7"/>
        <end position="90"/>
    </location>
</feature>
<feature type="binding site" evidence="12">
    <location>
        <position position="72"/>
    </location>
    <ligand>
        <name>[2Fe-2S] cluster</name>
        <dbReference type="ChEBI" id="CHEBI:190135"/>
        <label>1</label>
    </ligand>
</feature>
<keyword evidence="6 12" id="KW-0479">Metal-binding</keyword>
<dbReference type="PANTHER" id="PTHR45444:SF3">
    <property type="entry name" value="XANTHINE DEHYDROGENASE"/>
    <property type="match status" value="1"/>
</dbReference>
<dbReference type="Pfam" id="PF01315">
    <property type="entry name" value="Ald_Xan_dh_C"/>
    <property type="match status" value="1"/>
</dbReference>
<dbReference type="InterPro" id="IPR037165">
    <property type="entry name" value="AldOxase/xan_DH_Mopterin-bd_sf"/>
</dbReference>
<evidence type="ECO:0000256" key="10">
    <source>
        <dbReference type="ARBA" id="ARBA00023014"/>
    </source>
</evidence>
<dbReference type="Pfam" id="PF01799">
    <property type="entry name" value="Fer2_2"/>
    <property type="match status" value="1"/>
</dbReference>
<evidence type="ECO:0000256" key="12">
    <source>
        <dbReference type="PIRSR" id="PIRSR000127-3"/>
    </source>
</evidence>
<evidence type="ECO:0000256" key="9">
    <source>
        <dbReference type="ARBA" id="ARBA00023004"/>
    </source>
</evidence>
<dbReference type="GO" id="GO:0016491">
    <property type="term" value="F:oxidoreductase activity"/>
    <property type="evidence" value="ECO:0007669"/>
    <property type="project" value="UniProtKB-KW"/>
</dbReference>
<dbReference type="Gene3D" id="3.30.365.10">
    <property type="entry name" value="Aldehyde oxidase/xanthine dehydrogenase, molybdopterin binding domain"/>
    <property type="match status" value="4"/>
</dbReference>
<evidence type="ECO:0000256" key="1">
    <source>
        <dbReference type="ARBA" id="ARBA00001974"/>
    </source>
</evidence>
<keyword evidence="5 12" id="KW-0001">2Fe-2S</keyword>
<feature type="non-terminal residue" evidence="14">
    <location>
        <position position="1"/>
    </location>
</feature>
<comment type="cofactor">
    <cofactor evidence="1">
        <name>FAD</name>
        <dbReference type="ChEBI" id="CHEBI:57692"/>
    </cofactor>
</comment>
<keyword evidence="9 12" id="KW-0408">Iron</keyword>
<dbReference type="SUPFAM" id="SSF55447">
    <property type="entry name" value="CO dehydrogenase flavoprotein C-terminal domain-like"/>
    <property type="match status" value="1"/>
</dbReference>
<keyword evidence="3 12" id="KW-0500">Molybdenum</keyword>
<feature type="binding site" evidence="12">
    <location>
        <position position="53"/>
    </location>
    <ligand>
        <name>[2Fe-2S] cluster</name>
        <dbReference type="ChEBI" id="CHEBI:190135"/>
        <label>1</label>
    </ligand>
</feature>
<evidence type="ECO:0000313" key="15">
    <source>
        <dbReference type="Proteomes" id="UP000669903"/>
    </source>
</evidence>
<dbReference type="PROSITE" id="PS51085">
    <property type="entry name" value="2FE2S_FER_2"/>
    <property type="match status" value="1"/>
</dbReference>
<dbReference type="InterPro" id="IPR002888">
    <property type="entry name" value="2Fe-2S-bd"/>
</dbReference>
<dbReference type="SUPFAM" id="SSF47741">
    <property type="entry name" value="CO dehydrogenase ISP C-domain like"/>
    <property type="match status" value="1"/>
</dbReference>
<dbReference type="Gene3D" id="3.30.390.50">
    <property type="entry name" value="CO dehydrogenase flavoprotein, C-terminal domain"/>
    <property type="match status" value="1"/>
</dbReference>
<keyword evidence="7" id="KW-0274">FAD</keyword>
<dbReference type="EMBL" id="JAANIC010001586">
    <property type="protein sequence ID" value="KAG5346431.1"/>
    <property type="molecule type" value="Genomic_DNA"/>
</dbReference>
<organism evidence="14 15">
    <name type="scientific">Acromyrmex charruanus</name>
    <dbReference type="NCBI Taxonomy" id="2715315"/>
    <lineage>
        <taxon>Eukaryota</taxon>
        <taxon>Metazoa</taxon>
        <taxon>Ecdysozoa</taxon>
        <taxon>Arthropoda</taxon>
        <taxon>Hexapoda</taxon>
        <taxon>Insecta</taxon>
        <taxon>Pterygota</taxon>
        <taxon>Neoptera</taxon>
        <taxon>Endopterygota</taxon>
        <taxon>Hymenoptera</taxon>
        <taxon>Apocrita</taxon>
        <taxon>Aculeata</taxon>
        <taxon>Formicoidea</taxon>
        <taxon>Formicidae</taxon>
        <taxon>Myrmicinae</taxon>
        <taxon>Acromyrmex</taxon>
    </lineage>
</organism>
<dbReference type="FunFam" id="3.30.390.50:FF:000003">
    <property type="entry name" value="Aldehyde oxidase1"/>
    <property type="match status" value="1"/>
</dbReference>
<feature type="binding site" evidence="12">
    <location>
        <position position="1080"/>
    </location>
    <ligand>
        <name>Mo-molybdopterin</name>
        <dbReference type="ChEBI" id="CHEBI:71302"/>
    </ligand>
    <ligandPart>
        <name>Mo</name>
        <dbReference type="ChEBI" id="CHEBI:28685"/>
    </ligandPart>
</feature>
<dbReference type="InterPro" id="IPR036856">
    <property type="entry name" value="Ald_Oxase/Xan_DH_a/b_sf"/>
</dbReference>
<dbReference type="SUPFAM" id="SSF54292">
    <property type="entry name" value="2Fe-2S ferredoxin-like"/>
    <property type="match status" value="1"/>
</dbReference>
<dbReference type="SMART" id="SM01008">
    <property type="entry name" value="Ald_Xan_dh_C"/>
    <property type="match status" value="1"/>
</dbReference>
<dbReference type="FunFam" id="3.30.365.10:FF:000002">
    <property type="entry name" value="Xanthine dehydrogenase oxidase"/>
    <property type="match status" value="1"/>
</dbReference>
<feature type="binding site" evidence="12">
    <location>
        <position position="149"/>
    </location>
    <ligand>
        <name>[2Fe-2S] cluster</name>
        <dbReference type="ChEBI" id="CHEBI:190135"/>
        <label>2</label>
    </ligand>
</feature>
<feature type="binding site" evidence="12">
    <location>
        <position position="112"/>
    </location>
    <ligand>
        <name>[2Fe-2S] cluster</name>
        <dbReference type="ChEBI" id="CHEBI:190135"/>
        <label>2</label>
    </ligand>
</feature>
<comment type="cofactor">
    <cofactor evidence="12">
        <name>[2Fe-2S] cluster</name>
        <dbReference type="ChEBI" id="CHEBI:190135"/>
    </cofactor>
    <text evidence="12">Binds 2 [2Fe-2S] clusters.</text>
</comment>
<dbReference type="CDD" id="cd00207">
    <property type="entry name" value="fer2"/>
    <property type="match status" value="1"/>
</dbReference>
<dbReference type="InterPro" id="IPR008274">
    <property type="entry name" value="AldOxase/xan_DH_MoCoBD1"/>
</dbReference>
<dbReference type="AlphaFoldDB" id="A0A836FXS9"/>
<dbReference type="PROSITE" id="PS00197">
    <property type="entry name" value="2FE2S_FER_1"/>
    <property type="match status" value="1"/>
</dbReference>
<comment type="caution">
    <text evidence="14">The sequence shown here is derived from an EMBL/GenBank/DDBJ whole genome shotgun (WGS) entry which is preliminary data.</text>
</comment>
<dbReference type="InterPro" id="IPR012675">
    <property type="entry name" value="Beta-grasp_dom_sf"/>
</dbReference>
<feature type="binding site" evidence="12">
    <location>
        <position position="56"/>
    </location>
    <ligand>
        <name>[2Fe-2S] cluster</name>
        <dbReference type="ChEBI" id="CHEBI:190135"/>
        <label>1</label>
    </ligand>
</feature>
<keyword evidence="10 12" id="KW-0411">Iron-sulfur</keyword>
<dbReference type="InterPro" id="IPR006058">
    <property type="entry name" value="2Fe2S_fd_BS"/>
</dbReference>
<keyword evidence="15" id="KW-1185">Reference proteome</keyword>
<dbReference type="InterPro" id="IPR005107">
    <property type="entry name" value="CO_DH_flav_C"/>
</dbReference>
<dbReference type="InterPro" id="IPR000674">
    <property type="entry name" value="Ald_Oxase/Xan_DH_a/b"/>
</dbReference>
<comment type="cofactor">
    <cofactor evidence="11">
        <name>[2Fe-2S] cluster</name>
        <dbReference type="ChEBI" id="CHEBI:190135"/>
    </cofactor>
</comment>
<dbReference type="PANTHER" id="PTHR45444">
    <property type="entry name" value="XANTHINE DEHYDROGENASE"/>
    <property type="match status" value="1"/>
</dbReference>
<evidence type="ECO:0000256" key="8">
    <source>
        <dbReference type="ARBA" id="ARBA00023002"/>
    </source>
</evidence>
<dbReference type="InterPro" id="IPR036683">
    <property type="entry name" value="CO_DH_flav_C_dom_sf"/>
</dbReference>
<evidence type="ECO:0000256" key="11">
    <source>
        <dbReference type="ARBA" id="ARBA00034078"/>
    </source>
</evidence>
<dbReference type="GO" id="GO:0005506">
    <property type="term" value="F:iron ion binding"/>
    <property type="evidence" value="ECO:0007669"/>
    <property type="project" value="InterPro"/>
</dbReference>
<dbReference type="SUPFAM" id="SSF54665">
    <property type="entry name" value="CO dehydrogenase molybdoprotein N-domain-like"/>
    <property type="match status" value="1"/>
</dbReference>
<evidence type="ECO:0000256" key="6">
    <source>
        <dbReference type="ARBA" id="ARBA00022723"/>
    </source>
</evidence>
<dbReference type="Proteomes" id="UP000669903">
    <property type="component" value="Unassembled WGS sequence"/>
</dbReference>
<dbReference type="Pfam" id="PF02738">
    <property type="entry name" value="MoCoBD_1"/>
    <property type="match status" value="1"/>
</dbReference>
<feature type="binding site" evidence="12">
    <location>
        <position position="115"/>
    </location>
    <ligand>
        <name>[2Fe-2S] cluster</name>
        <dbReference type="ChEBI" id="CHEBI:190135"/>
        <label>2</label>
    </ligand>
</feature>
<dbReference type="Pfam" id="PF03450">
    <property type="entry name" value="CO_deh_flav_C"/>
    <property type="match status" value="1"/>
</dbReference>
<dbReference type="InterPro" id="IPR001041">
    <property type="entry name" value="2Fe-2S_ferredoxin-type"/>
</dbReference>
<evidence type="ECO:0000256" key="7">
    <source>
        <dbReference type="ARBA" id="ARBA00022827"/>
    </source>
</evidence>
<dbReference type="InterPro" id="IPR036010">
    <property type="entry name" value="2Fe-2S_ferredoxin-like_sf"/>
</dbReference>
<gene>
    <name evidence="14" type="primary">Xdh_2</name>
    <name evidence="14" type="ORF">G6Z76_0001397</name>
</gene>
<dbReference type="InterPro" id="IPR036884">
    <property type="entry name" value="2Fe-2S-bd_dom_sf"/>
</dbReference>
<dbReference type="InterPro" id="IPR046867">
    <property type="entry name" value="AldOxase/xan_DH_MoCoBD2"/>
</dbReference>
<feature type="binding site" evidence="12">
    <location>
        <position position="147"/>
    </location>
    <ligand>
        <name>[2Fe-2S] cluster</name>
        <dbReference type="ChEBI" id="CHEBI:190135"/>
        <label>2</label>
    </ligand>
</feature>
<dbReference type="Gene3D" id="3.10.20.30">
    <property type="match status" value="1"/>
</dbReference>
<dbReference type="PIRSF" id="PIRSF000127">
    <property type="entry name" value="Xanthine_DH"/>
    <property type="match status" value="1"/>
</dbReference>
<dbReference type="Gene3D" id="3.90.1170.50">
    <property type="entry name" value="Aldehyde oxidase/xanthine dehydrogenase, a/b hammerhead"/>
    <property type="match status" value="1"/>
</dbReference>
<dbReference type="Pfam" id="PF20256">
    <property type="entry name" value="MoCoBD_2"/>
    <property type="match status" value="1"/>
</dbReference>
<evidence type="ECO:0000256" key="5">
    <source>
        <dbReference type="ARBA" id="ARBA00022714"/>
    </source>
</evidence>
<dbReference type="InterPro" id="IPR016208">
    <property type="entry name" value="Ald_Oxase/xanthine_DH-like"/>
</dbReference>
<dbReference type="FunFam" id="3.30.365.10:FF:000001">
    <property type="entry name" value="Xanthine dehydrogenase oxidase"/>
    <property type="match status" value="1"/>
</dbReference>
<evidence type="ECO:0000313" key="14">
    <source>
        <dbReference type="EMBL" id="KAG5346431.1"/>
    </source>
</evidence>
<keyword evidence="8" id="KW-0560">Oxidoreductase</keyword>
<comment type="cofactor">
    <cofactor evidence="12">
        <name>Mo-molybdopterin</name>
        <dbReference type="ChEBI" id="CHEBI:71302"/>
    </cofactor>
    <text evidence="12">Binds 1 Mo-molybdopterin (Mo-MPT) cofactor per subunit.</text>
</comment>
<evidence type="ECO:0000259" key="13">
    <source>
        <dbReference type="PROSITE" id="PS51085"/>
    </source>
</evidence>
<comment type="similarity">
    <text evidence="2">Belongs to the xanthine dehydrogenase family.</text>
</comment>
<feature type="binding site" evidence="12">
    <location>
        <position position="48"/>
    </location>
    <ligand>
        <name>[2Fe-2S] cluster</name>
        <dbReference type="ChEBI" id="CHEBI:190135"/>
        <label>1</label>
    </ligand>
</feature>
<dbReference type="SUPFAM" id="SSF56003">
    <property type="entry name" value="Molybdenum cofactor-binding domain"/>
    <property type="match status" value="1"/>
</dbReference>